<dbReference type="InterPro" id="IPR001247">
    <property type="entry name" value="ExoRNase_PH_dom1"/>
</dbReference>
<evidence type="ECO:0000256" key="6">
    <source>
        <dbReference type="ARBA" id="ARBA00022835"/>
    </source>
</evidence>
<dbReference type="GO" id="GO:0016075">
    <property type="term" value="P:rRNA catabolic process"/>
    <property type="evidence" value="ECO:0007669"/>
    <property type="project" value="TreeGrafter"/>
</dbReference>
<dbReference type="Pfam" id="PF01138">
    <property type="entry name" value="RNase_PH"/>
    <property type="match status" value="1"/>
</dbReference>
<dbReference type="SUPFAM" id="SSF54211">
    <property type="entry name" value="Ribosomal protein S5 domain 2-like"/>
    <property type="match status" value="1"/>
</dbReference>
<dbReference type="Gene3D" id="3.30.230.70">
    <property type="entry name" value="GHMP Kinase, N-terminal domain"/>
    <property type="match status" value="1"/>
</dbReference>
<dbReference type="GO" id="GO:0006364">
    <property type="term" value="P:rRNA processing"/>
    <property type="evidence" value="ECO:0007669"/>
    <property type="project" value="UniProtKB-KW"/>
</dbReference>
<keyword evidence="7" id="KW-0694">RNA-binding</keyword>
<dbReference type="EMBL" id="VWZZ01006694">
    <property type="protein sequence ID" value="NXJ00117.1"/>
    <property type="molecule type" value="Genomic_DNA"/>
</dbReference>
<keyword evidence="8" id="KW-0539">Nucleus</keyword>
<dbReference type="InterPro" id="IPR020568">
    <property type="entry name" value="Ribosomal_Su5_D2-typ_SF"/>
</dbReference>
<gene>
    <name evidence="10" type="primary">Exosc6</name>
    <name evidence="10" type="ORF">PSOCRE_R14988</name>
</gene>
<evidence type="ECO:0000313" key="11">
    <source>
        <dbReference type="Proteomes" id="UP000587472"/>
    </source>
</evidence>
<keyword evidence="6" id="KW-0271">Exosome</keyword>
<dbReference type="GO" id="GO:0000177">
    <property type="term" value="C:cytoplasmic exosome (RNase complex)"/>
    <property type="evidence" value="ECO:0007669"/>
    <property type="project" value="TreeGrafter"/>
</dbReference>
<proteinExistence type="inferred from homology"/>
<dbReference type="GO" id="GO:0071051">
    <property type="term" value="P:poly(A)-dependent snoRNA 3'-end processing"/>
    <property type="evidence" value="ECO:0007669"/>
    <property type="project" value="TreeGrafter"/>
</dbReference>
<evidence type="ECO:0000256" key="1">
    <source>
        <dbReference type="ARBA" id="ARBA00004123"/>
    </source>
</evidence>
<dbReference type="Proteomes" id="UP000587472">
    <property type="component" value="Unassembled WGS sequence"/>
</dbReference>
<protein>
    <submittedName>
        <fullName evidence="10">EXOS6 protein</fullName>
    </submittedName>
</protein>
<keyword evidence="5" id="KW-0698">rRNA processing</keyword>
<dbReference type="GO" id="GO:0003723">
    <property type="term" value="F:RNA binding"/>
    <property type="evidence" value="ECO:0007669"/>
    <property type="project" value="UniProtKB-KW"/>
</dbReference>
<dbReference type="GO" id="GO:0034475">
    <property type="term" value="P:U4 snRNA 3'-end processing"/>
    <property type="evidence" value="ECO:0007669"/>
    <property type="project" value="TreeGrafter"/>
</dbReference>
<dbReference type="GO" id="GO:0000176">
    <property type="term" value="C:nuclear exosome (RNase complex)"/>
    <property type="evidence" value="ECO:0007669"/>
    <property type="project" value="TreeGrafter"/>
</dbReference>
<comment type="similarity">
    <text evidence="3">Belongs to the RNase PH family.</text>
</comment>
<feature type="non-terminal residue" evidence="10">
    <location>
        <position position="55"/>
    </location>
</feature>
<keyword evidence="4" id="KW-0963">Cytoplasm</keyword>
<organism evidence="10 11">
    <name type="scientific">Psophia crepitans</name>
    <name type="common">common trumpeter</name>
    <dbReference type="NCBI Taxonomy" id="54359"/>
    <lineage>
        <taxon>Eukaryota</taxon>
        <taxon>Metazoa</taxon>
        <taxon>Chordata</taxon>
        <taxon>Craniata</taxon>
        <taxon>Vertebrata</taxon>
        <taxon>Euteleostomi</taxon>
        <taxon>Archelosauria</taxon>
        <taxon>Archosauria</taxon>
        <taxon>Dinosauria</taxon>
        <taxon>Saurischia</taxon>
        <taxon>Theropoda</taxon>
        <taxon>Coelurosauria</taxon>
        <taxon>Aves</taxon>
        <taxon>Neognathae</taxon>
        <taxon>Neoaves</taxon>
        <taxon>Gruiformes</taxon>
        <taxon>Psophiidae</taxon>
        <taxon>Psophia</taxon>
    </lineage>
</organism>
<feature type="non-terminal residue" evidence="10">
    <location>
        <position position="1"/>
    </location>
</feature>
<comment type="caution">
    <text evidence="10">The sequence shown here is derived from an EMBL/GenBank/DDBJ whole genome shotgun (WGS) entry which is preliminary data.</text>
</comment>
<sequence>EDEAAAPRDPCALRPLFARAGLLSQAEGSAYVELGGGTKVLCAAWGPREAAEPGG</sequence>
<reference evidence="10 11" key="1">
    <citation type="submission" date="2019-09" db="EMBL/GenBank/DDBJ databases">
        <title>Bird 10,000 Genomes (B10K) Project - Family phase.</title>
        <authorList>
            <person name="Zhang G."/>
        </authorList>
    </citation>
    <scope>NUCLEOTIDE SEQUENCE [LARGE SCALE GENOMIC DNA]</scope>
    <source>
        <strain evidence="10">B10K-DU-001-60</strain>
        <tissue evidence="10">Muscle</tissue>
    </source>
</reference>
<evidence type="ECO:0000256" key="5">
    <source>
        <dbReference type="ARBA" id="ARBA00022552"/>
    </source>
</evidence>
<dbReference type="PANTHER" id="PTHR11953">
    <property type="entry name" value="EXOSOME COMPLEX COMPONENT"/>
    <property type="match status" value="1"/>
</dbReference>
<evidence type="ECO:0000256" key="8">
    <source>
        <dbReference type="ARBA" id="ARBA00023242"/>
    </source>
</evidence>
<dbReference type="GO" id="GO:0005730">
    <property type="term" value="C:nucleolus"/>
    <property type="evidence" value="ECO:0007669"/>
    <property type="project" value="TreeGrafter"/>
</dbReference>
<evidence type="ECO:0000313" key="10">
    <source>
        <dbReference type="EMBL" id="NXJ00117.1"/>
    </source>
</evidence>
<evidence type="ECO:0000256" key="7">
    <source>
        <dbReference type="ARBA" id="ARBA00022884"/>
    </source>
</evidence>
<evidence type="ECO:0000256" key="4">
    <source>
        <dbReference type="ARBA" id="ARBA00022490"/>
    </source>
</evidence>
<dbReference type="PANTHER" id="PTHR11953:SF2">
    <property type="entry name" value="EXOSOME COMPLEX COMPONENT MTR3"/>
    <property type="match status" value="1"/>
</dbReference>
<comment type="subcellular location">
    <subcellularLocation>
        <location evidence="2">Cytoplasm</location>
    </subcellularLocation>
    <subcellularLocation>
        <location evidence="1">Nucleus</location>
    </subcellularLocation>
</comment>
<accession>A0A7K9XTW5</accession>
<dbReference type="GO" id="GO:0071028">
    <property type="term" value="P:nuclear mRNA surveillance"/>
    <property type="evidence" value="ECO:0007669"/>
    <property type="project" value="TreeGrafter"/>
</dbReference>
<dbReference type="InterPro" id="IPR027408">
    <property type="entry name" value="PNPase/RNase_PH_dom_sf"/>
</dbReference>
<feature type="domain" description="Exoribonuclease phosphorolytic" evidence="9">
    <location>
        <begin position="13"/>
        <end position="50"/>
    </location>
</feature>
<evidence type="ECO:0000256" key="3">
    <source>
        <dbReference type="ARBA" id="ARBA00006678"/>
    </source>
</evidence>
<keyword evidence="11" id="KW-1185">Reference proteome</keyword>
<evidence type="ECO:0000259" key="9">
    <source>
        <dbReference type="Pfam" id="PF01138"/>
    </source>
</evidence>
<dbReference type="InterPro" id="IPR050080">
    <property type="entry name" value="RNase_PH"/>
</dbReference>
<dbReference type="AlphaFoldDB" id="A0A7K9XTW5"/>
<evidence type="ECO:0000256" key="2">
    <source>
        <dbReference type="ARBA" id="ARBA00004496"/>
    </source>
</evidence>
<name>A0A7K9XTW5_9GRUI</name>